<name>A0AAE3A3M4_9FIRM</name>
<sequence>MAEEKTNGYYKVDIIADLFGVSVRRIQQLTQEGVISTVATKEGRRYDLVPTIQKYVKYLQDKAYGKSKSEAEGKLKEQKLRAEIALKESQSELHRLRTEIAAGKYVSVEEVKLDYSRFFISFKKFAMSLPSKLAGRLTGFVDPVEVRSIENELQKDVQRLLNSFVVNAVVEEEEKNGKA</sequence>
<dbReference type="RefSeq" id="WP_308458363.1">
    <property type="nucleotide sequence ID" value="NZ_JAJEPS010000001.1"/>
</dbReference>
<accession>A0AAE3A3M4</accession>
<gene>
    <name evidence="2" type="ORF">LKD36_01295</name>
</gene>
<evidence type="ECO:0000313" key="3">
    <source>
        <dbReference type="Proteomes" id="UP001198220"/>
    </source>
</evidence>
<protein>
    <submittedName>
        <fullName evidence="2">Uncharacterized protein</fullName>
    </submittedName>
</protein>
<feature type="coiled-coil region" evidence="1">
    <location>
        <begin position="68"/>
        <end position="99"/>
    </location>
</feature>
<dbReference type="Proteomes" id="UP001198220">
    <property type="component" value="Unassembled WGS sequence"/>
</dbReference>
<comment type="caution">
    <text evidence="2">The sequence shown here is derived from an EMBL/GenBank/DDBJ whole genome shotgun (WGS) entry which is preliminary data.</text>
</comment>
<proteinExistence type="predicted"/>
<organism evidence="2 3">
    <name type="scientific">Hominiventricola filiformis</name>
    <dbReference type="NCBI Taxonomy" id="2885352"/>
    <lineage>
        <taxon>Bacteria</taxon>
        <taxon>Bacillati</taxon>
        <taxon>Bacillota</taxon>
        <taxon>Clostridia</taxon>
        <taxon>Lachnospirales</taxon>
        <taxon>Lachnospiraceae</taxon>
        <taxon>Hominiventricola</taxon>
    </lineage>
</organism>
<dbReference type="EMBL" id="JAJEPS010000001">
    <property type="protein sequence ID" value="MCC2124809.1"/>
    <property type="molecule type" value="Genomic_DNA"/>
</dbReference>
<keyword evidence="3" id="KW-1185">Reference proteome</keyword>
<dbReference type="AlphaFoldDB" id="A0AAE3A3M4"/>
<evidence type="ECO:0000256" key="1">
    <source>
        <dbReference type="SAM" id="Coils"/>
    </source>
</evidence>
<reference evidence="2 3" key="1">
    <citation type="submission" date="2021-10" db="EMBL/GenBank/DDBJ databases">
        <title>Anaerobic single-cell dispensing facilitates the cultivation of human gut bacteria.</title>
        <authorList>
            <person name="Afrizal A."/>
        </authorList>
    </citation>
    <scope>NUCLEOTIDE SEQUENCE [LARGE SCALE GENOMIC DNA]</scope>
    <source>
        <strain evidence="2 3">CLA-AA-H276</strain>
    </source>
</reference>
<keyword evidence="1" id="KW-0175">Coiled coil</keyword>
<evidence type="ECO:0000313" key="2">
    <source>
        <dbReference type="EMBL" id="MCC2124809.1"/>
    </source>
</evidence>